<feature type="domain" description="Protein kinase" evidence="3">
    <location>
        <begin position="215"/>
        <end position="493"/>
    </location>
</feature>
<feature type="region of interest" description="Disordered" evidence="1">
    <location>
        <begin position="1"/>
        <end position="42"/>
    </location>
</feature>
<organism evidence="4">
    <name type="scientific">Corethron hystrix</name>
    <dbReference type="NCBI Taxonomy" id="216773"/>
    <lineage>
        <taxon>Eukaryota</taxon>
        <taxon>Sar</taxon>
        <taxon>Stramenopiles</taxon>
        <taxon>Ochrophyta</taxon>
        <taxon>Bacillariophyta</taxon>
        <taxon>Coscinodiscophyceae</taxon>
        <taxon>Corethrophycidae</taxon>
        <taxon>Corethrales</taxon>
        <taxon>Corethraceae</taxon>
        <taxon>Corethron</taxon>
    </lineage>
</organism>
<keyword evidence="2" id="KW-1133">Transmembrane helix</keyword>
<dbReference type="AlphaFoldDB" id="A0A7S1BYU8"/>
<dbReference type="GO" id="GO:0005524">
    <property type="term" value="F:ATP binding"/>
    <property type="evidence" value="ECO:0007669"/>
    <property type="project" value="InterPro"/>
</dbReference>
<evidence type="ECO:0000313" key="4">
    <source>
        <dbReference type="EMBL" id="CAD8902294.1"/>
    </source>
</evidence>
<evidence type="ECO:0000256" key="2">
    <source>
        <dbReference type="SAM" id="Phobius"/>
    </source>
</evidence>
<proteinExistence type="predicted"/>
<sequence length="501" mass="57859">MRTDGAIKQRQRSNRYDTNKNVVFSTHSPLGGGRQGTFSPTRLSARKKSRKGLFHWIRQMKVRTAFAITGITLVTCGTIRMAFQEMNPPEGNNVITAAERYLRFQVMRKRKGEHRKSKFRRRRSHPHVISLVFRNAYNSSIVSIQGRTVAPKETKKQMKKRINPQPAMLIEAFETKDCVRAKDWMIQNPTTCNVVHELDMTEFPRPEETKVGGLPTEAFYVIMGYWRDVWRILDNAPDTAGGVRPFRVLKTMRYQHNITHRNLDRHRRDALAMERLTSAKHVVNMYAFCGNSAINDYSDGGDINGMIWGPKRRKYGKIEMLKVGLEAAVGVMEMHQIDGAEYPTIAHTDITPGQFILVDGIYKLNDFNRCRFMRWNTTSNSACGYKVGNNPGVFRSPEEYRYEVQDEKVDNYSLGNVLYVLLVKEWPFDHVKEQDDIKKFIKEGKRSEIPKLLEESNHPADVAMIKAIRRCWTDSREERALAAEIVDILKEALEELVQLNQ</sequence>
<reference evidence="4" key="1">
    <citation type="submission" date="2021-01" db="EMBL/GenBank/DDBJ databases">
        <authorList>
            <person name="Corre E."/>
            <person name="Pelletier E."/>
            <person name="Niang G."/>
            <person name="Scheremetjew M."/>
            <person name="Finn R."/>
            <person name="Kale V."/>
            <person name="Holt S."/>
            <person name="Cochrane G."/>
            <person name="Meng A."/>
            <person name="Brown T."/>
            <person name="Cohen L."/>
        </authorList>
    </citation>
    <scope>NUCLEOTIDE SEQUENCE</scope>
    <source>
        <strain evidence="4">308</strain>
    </source>
</reference>
<dbReference type="GO" id="GO:0004674">
    <property type="term" value="F:protein serine/threonine kinase activity"/>
    <property type="evidence" value="ECO:0007669"/>
    <property type="project" value="TreeGrafter"/>
</dbReference>
<dbReference type="InterPro" id="IPR000719">
    <property type="entry name" value="Prot_kinase_dom"/>
</dbReference>
<dbReference type="InterPro" id="IPR051681">
    <property type="entry name" value="Ser/Thr_Kinases-Pseudokinases"/>
</dbReference>
<keyword evidence="2" id="KW-0472">Membrane</keyword>
<dbReference type="PANTHER" id="PTHR44329">
    <property type="entry name" value="SERINE/THREONINE-PROTEIN KINASE TNNI3K-RELATED"/>
    <property type="match status" value="1"/>
</dbReference>
<keyword evidence="2" id="KW-0812">Transmembrane</keyword>
<dbReference type="EMBL" id="HBFR01040346">
    <property type="protein sequence ID" value="CAD8902294.1"/>
    <property type="molecule type" value="Transcribed_RNA"/>
</dbReference>
<feature type="compositionally biased region" description="Polar residues" evidence="1">
    <location>
        <begin position="19"/>
        <end position="28"/>
    </location>
</feature>
<dbReference type="SMART" id="SM00220">
    <property type="entry name" value="S_TKc"/>
    <property type="match status" value="1"/>
</dbReference>
<dbReference type="Pfam" id="PF00069">
    <property type="entry name" value="Pkinase"/>
    <property type="match status" value="1"/>
</dbReference>
<protein>
    <recommendedName>
        <fullName evidence="3">Protein kinase domain-containing protein</fullName>
    </recommendedName>
</protein>
<evidence type="ECO:0000259" key="3">
    <source>
        <dbReference type="PROSITE" id="PS50011"/>
    </source>
</evidence>
<feature type="transmembrane region" description="Helical" evidence="2">
    <location>
        <begin position="64"/>
        <end position="83"/>
    </location>
</feature>
<dbReference type="PANTHER" id="PTHR44329:SF214">
    <property type="entry name" value="PROTEIN KINASE DOMAIN-CONTAINING PROTEIN"/>
    <property type="match status" value="1"/>
</dbReference>
<gene>
    <name evidence="4" type="ORF">CHYS00102_LOCUS29513</name>
</gene>
<dbReference type="Gene3D" id="1.10.510.10">
    <property type="entry name" value="Transferase(Phosphotransferase) domain 1"/>
    <property type="match status" value="1"/>
</dbReference>
<dbReference type="SUPFAM" id="SSF56112">
    <property type="entry name" value="Protein kinase-like (PK-like)"/>
    <property type="match status" value="1"/>
</dbReference>
<name>A0A7S1BYU8_9STRA</name>
<dbReference type="PROSITE" id="PS50011">
    <property type="entry name" value="PROTEIN_KINASE_DOM"/>
    <property type="match status" value="1"/>
</dbReference>
<dbReference type="InterPro" id="IPR011009">
    <property type="entry name" value="Kinase-like_dom_sf"/>
</dbReference>
<evidence type="ECO:0000256" key="1">
    <source>
        <dbReference type="SAM" id="MobiDB-lite"/>
    </source>
</evidence>
<accession>A0A7S1BYU8</accession>